<organism evidence="2 3">
    <name type="scientific">Solea senegalensis</name>
    <name type="common">Senegalese sole</name>
    <dbReference type="NCBI Taxonomy" id="28829"/>
    <lineage>
        <taxon>Eukaryota</taxon>
        <taxon>Metazoa</taxon>
        <taxon>Chordata</taxon>
        <taxon>Craniata</taxon>
        <taxon>Vertebrata</taxon>
        <taxon>Euteleostomi</taxon>
        <taxon>Actinopterygii</taxon>
        <taxon>Neopterygii</taxon>
        <taxon>Teleostei</taxon>
        <taxon>Neoteleostei</taxon>
        <taxon>Acanthomorphata</taxon>
        <taxon>Carangaria</taxon>
        <taxon>Pleuronectiformes</taxon>
        <taxon>Pleuronectoidei</taxon>
        <taxon>Soleidae</taxon>
        <taxon>Solea</taxon>
    </lineage>
</organism>
<dbReference type="Proteomes" id="UP000693946">
    <property type="component" value="Linkage Group LG21"/>
</dbReference>
<dbReference type="AlphaFoldDB" id="A0AAV6R193"/>
<evidence type="ECO:0000313" key="2">
    <source>
        <dbReference type="EMBL" id="KAG7498222.1"/>
    </source>
</evidence>
<name>A0AAV6R193_SOLSE</name>
<accession>A0AAV6R193</accession>
<evidence type="ECO:0000313" key="3">
    <source>
        <dbReference type="Proteomes" id="UP000693946"/>
    </source>
</evidence>
<sequence>MVVSCRSGSVDAVLGLNRSQHLALLTKRLYHCLSDHSLLQLRGSMLALTLITLELETCCPDWLLLTMDLLRRAQINSSELIRSREFVARRLSSLRVSLPPNTVYIYRPLQAPLAAASPGTIITSTSSSSSSSAPPQTPTGAAEEEKEAGLPPQSSSSSSLSTDSSLPVLLSPHNDVHHRNRLKVVLRCKASAKRKVEDMEVDDFYDGIKRLYNEDVTATLTVQEGAIPVTGVLLSRQEGSSSPCPPLQEVGAS</sequence>
<dbReference type="EMBL" id="JAGKHQ010000014">
    <property type="protein sequence ID" value="KAG7498222.1"/>
    <property type="molecule type" value="Genomic_DNA"/>
</dbReference>
<proteinExistence type="predicted"/>
<reference evidence="2 3" key="1">
    <citation type="journal article" date="2021" name="Sci. Rep.">
        <title>Chromosome anchoring in Senegalese sole (Solea senegalensis) reveals sex-associated markers and genome rearrangements in flatfish.</title>
        <authorList>
            <person name="Guerrero-Cozar I."/>
            <person name="Gomez-Garrido J."/>
            <person name="Berbel C."/>
            <person name="Martinez-Blanch J.F."/>
            <person name="Alioto T."/>
            <person name="Claros M.G."/>
            <person name="Gagnaire P.A."/>
            <person name="Manchado M."/>
        </authorList>
    </citation>
    <scope>NUCLEOTIDE SEQUENCE [LARGE SCALE GENOMIC DNA]</scope>
    <source>
        <strain evidence="2">Sse05_10M</strain>
    </source>
</reference>
<gene>
    <name evidence="2" type="ORF">JOB18_002266</name>
</gene>
<comment type="caution">
    <text evidence="2">The sequence shown here is derived from an EMBL/GenBank/DDBJ whole genome shotgun (WGS) entry which is preliminary data.</text>
</comment>
<feature type="region of interest" description="Disordered" evidence="1">
    <location>
        <begin position="122"/>
        <end position="172"/>
    </location>
</feature>
<feature type="compositionally biased region" description="Low complexity" evidence="1">
    <location>
        <begin position="122"/>
        <end position="141"/>
    </location>
</feature>
<feature type="compositionally biased region" description="Low complexity" evidence="1">
    <location>
        <begin position="150"/>
        <end position="172"/>
    </location>
</feature>
<keyword evidence="3" id="KW-1185">Reference proteome</keyword>
<evidence type="ECO:0000256" key="1">
    <source>
        <dbReference type="SAM" id="MobiDB-lite"/>
    </source>
</evidence>
<protein>
    <submittedName>
        <fullName evidence="2">Uncharacterized protein</fullName>
    </submittedName>
</protein>